<evidence type="ECO:0000256" key="8">
    <source>
        <dbReference type="SAM" id="Phobius"/>
    </source>
</evidence>
<dbReference type="GO" id="GO:0005524">
    <property type="term" value="F:ATP binding"/>
    <property type="evidence" value="ECO:0007669"/>
    <property type="project" value="UniProtKB-KW"/>
</dbReference>
<feature type="compositionally biased region" description="Acidic residues" evidence="7">
    <location>
        <begin position="280"/>
        <end position="296"/>
    </location>
</feature>
<keyword evidence="8" id="KW-0812">Transmembrane</keyword>
<organism evidence="10 11">
    <name type="scientific">Streptomyces fodineus</name>
    <dbReference type="NCBI Taxonomy" id="1904616"/>
    <lineage>
        <taxon>Bacteria</taxon>
        <taxon>Bacillati</taxon>
        <taxon>Actinomycetota</taxon>
        <taxon>Actinomycetes</taxon>
        <taxon>Kitasatosporales</taxon>
        <taxon>Streptomycetaceae</taxon>
        <taxon>Streptomyces</taxon>
    </lineage>
</organism>
<dbReference type="PANTHER" id="PTHR43289:SF6">
    <property type="entry name" value="SERINE_THREONINE-PROTEIN KINASE NEKL-3"/>
    <property type="match status" value="1"/>
</dbReference>
<feature type="domain" description="Protein kinase" evidence="9">
    <location>
        <begin position="9"/>
        <end position="273"/>
    </location>
</feature>
<keyword evidence="5 10" id="KW-0418">Kinase</keyword>
<keyword evidence="4" id="KW-0547">Nucleotide-binding</keyword>
<accession>A0A1D7YED9</accession>
<evidence type="ECO:0000313" key="11">
    <source>
        <dbReference type="Proteomes" id="UP000094960"/>
    </source>
</evidence>
<name>A0A1D7YED9_9ACTN</name>
<dbReference type="Gene3D" id="1.10.510.10">
    <property type="entry name" value="Transferase(Phosphotransferase) domain 1"/>
    <property type="match status" value="1"/>
</dbReference>
<gene>
    <name evidence="10" type="ORF">BFF78_25600</name>
</gene>
<evidence type="ECO:0000256" key="5">
    <source>
        <dbReference type="ARBA" id="ARBA00022777"/>
    </source>
</evidence>
<dbReference type="InterPro" id="IPR000719">
    <property type="entry name" value="Prot_kinase_dom"/>
</dbReference>
<evidence type="ECO:0000256" key="3">
    <source>
        <dbReference type="ARBA" id="ARBA00022679"/>
    </source>
</evidence>
<proteinExistence type="predicted"/>
<dbReference type="EC" id="2.7.11.1" evidence="1"/>
<dbReference type="GO" id="GO:0004674">
    <property type="term" value="F:protein serine/threonine kinase activity"/>
    <property type="evidence" value="ECO:0007669"/>
    <property type="project" value="UniProtKB-KW"/>
</dbReference>
<dbReference type="KEGG" id="spun:BFF78_25600"/>
<dbReference type="Proteomes" id="UP000094960">
    <property type="component" value="Chromosome"/>
</dbReference>
<keyword evidence="2 10" id="KW-0723">Serine/threonine-protein kinase</keyword>
<dbReference type="InterPro" id="IPR008271">
    <property type="entry name" value="Ser/Thr_kinase_AS"/>
</dbReference>
<keyword evidence="11" id="KW-1185">Reference proteome</keyword>
<keyword evidence="6" id="KW-0067">ATP-binding</keyword>
<keyword evidence="8" id="KW-0472">Membrane</keyword>
<feature type="compositionally biased region" description="Low complexity" evidence="7">
    <location>
        <begin position="343"/>
        <end position="356"/>
    </location>
</feature>
<feature type="region of interest" description="Disordered" evidence="7">
    <location>
        <begin position="274"/>
        <end position="364"/>
    </location>
</feature>
<dbReference type="PROSITE" id="PS00108">
    <property type="entry name" value="PROTEIN_KINASE_ST"/>
    <property type="match status" value="1"/>
</dbReference>
<dbReference type="SMART" id="SM00220">
    <property type="entry name" value="S_TKc"/>
    <property type="match status" value="1"/>
</dbReference>
<protein>
    <recommendedName>
        <fullName evidence="1">non-specific serine/threonine protein kinase</fullName>
        <ecNumber evidence="1">2.7.11.1</ecNumber>
    </recommendedName>
</protein>
<dbReference type="InterPro" id="IPR011009">
    <property type="entry name" value="Kinase-like_dom_sf"/>
</dbReference>
<keyword evidence="8" id="KW-1133">Transmembrane helix</keyword>
<dbReference type="Gene3D" id="3.30.200.20">
    <property type="entry name" value="Phosphorylase Kinase, domain 1"/>
    <property type="match status" value="1"/>
</dbReference>
<evidence type="ECO:0000256" key="7">
    <source>
        <dbReference type="SAM" id="MobiDB-lite"/>
    </source>
</evidence>
<evidence type="ECO:0000259" key="9">
    <source>
        <dbReference type="PROSITE" id="PS50011"/>
    </source>
</evidence>
<dbReference type="Pfam" id="PF00069">
    <property type="entry name" value="Pkinase"/>
    <property type="match status" value="1"/>
</dbReference>
<keyword evidence="3" id="KW-0808">Transferase</keyword>
<dbReference type="PANTHER" id="PTHR43289">
    <property type="entry name" value="MITOGEN-ACTIVATED PROTEIN KINASE KINASE KINASE 20-RELATED"/>
    <property type="match status" value="1"/>
</dbReference>
<feature type="transmembrane region" description="Helical" evidence="8">
    <location>
        <begin position="370"/>
        <end position="390"/>
    </location>
</feature>
<evidence type="ECO:0000256" key="6">
    <source>
        <dbReference type="ARBA" id="ARBA00022840"/>
    </source>
</evidence>
<dbReference type="EMBL" id="CP017248">
    <property type="protein sequence ID" value="AOR33975.1"/>
    <property type="molecule type" value="Genomic_DNA"/>
</dbReference>
<dbReference type="RefSeq" id="WP_069780536.1">
    <property type="nucleotide sequence ID" value="NZ_CP017248.1"/>
</dbReference>
<evidence type="ECO:0000313" key="10">
    <source>
        <dbReference type="EMBL" id="AOR33975.1"/>
    </source>
</evidence>
<evidence type="ECO:0000256" key="4">
    <source>
        <dbReference type="ARBA" id="ARBA00022741"/>
    </source>
</evidence>
<dbReference type="PROSITE" id="PS50011">
    <property type="entry name" value="PROTEIN_KINASE_DOM"/>
    <property type="match status" value="1"/>
</dbReference>
<reference evidence="11" key="1">
    <citation type="submission" date="2016-09" db="EMBL/GenBank/DDBJ databases">
        <title>Streptomyces puniciscabiei strain:TW1S1 Genome sequencing and assembly.</title>
        <authorList>
            <person name="Kim M.-K."/>
            <person name="Kim S.B."/>
        </authorList>
    </citation>
    <scope>NUCLEOTIDE SEQUENCE [LARGE SCALE GENOMIC DNA]</scope>
    <source>
        <strain evidence="11">TW1S1</strain>
    </source>
</reference>
<dbReference type="FunFam" id="1.10.510.10:FF:000598">
    <property type="entry name" value="Serine/threonine protein kinase"/>
    <property type="match status" value="1"/>
</dbReference>
<dbReference type="SUPFAM" id="SSF56112">
    <property type="entry name" value="Protein kinase-like (PK-like)"/>
    <property type="match status" value="1"/>
</dbReference>
<evidence type="ECO:0000256" key="1">
    <source>
        <dbReference type="ARBA" id="ARBA00012513"/>
    </source>
</evidence>
<sequence length="408" mass="42992">MARKIGSRYTANQILGRGSAGTVWLGEGPEGPVAVKLLREDLASDEELVGRFVQERTALLGLEHPHIVTVRDLVVDGNDLALVMDLVRGTDLRTRLERERRLAPEAAVAIVADVADALAAAHAAGVVHRDVKPENVLLDMQGPLGPGGAHPALLTDFGVAKLIDSPKRTRATKIIGTPDYLAPEIVEGLPPRASVDIYALATVLYELLAGFTPFGGGHPGAVLRRHVTETVVPLPGIPEELWQLIVQCLAKAPASRLRASELAARLREQLPTLAGMPPLDVDEPELAEGAAEEEQEPAAVPGEPVRRRGAVPLVPGAKPDSNRDTHTSMRVPGPDELAGGAHGTARAPRPTGARRPGSARHRAAVRRRRVTLAVAGVVLAAVVGVGAWWASADGDSKAPQDTHSTSAP</sequence>
<dbReference type="CDD" id="cd14014">
    <property type="entry name" value="STKc_PknB_like"/>
    <property type="match status" value="1"/>
</dbReference>
<dbReference type="AlphaFoldDB" id="A0A1D7YED9"/>
<evidence type="ECO:0000256" key="2">
    <source>
        <dbReference type="ARBA" id="ARBA00022527"/>
    </source>
</evidence>